<feature type="domain" description="Cysteine-rich" evidence="6">
    <location>
        <begin position="181"/>
        <end position="257"/>
    </location>
</feature>
<dbReference type="EMBL" id="WAJR01000006">
    <property type="protein sequence ID" value="KAB1641299.1"/>
    <property type="molecule type" value="Genomic_DNA"/>
</dbReference>
<evidence type="ECO:0000256" key="2">
    <source>
        <dbReference type="ARBA" id="ARBA00022723"/>
    </source>
</evidence>
<organism evidence="7 8">
    <name type="scientific">Ellagibacter isourolithinifaciens</name>
    <dbReference type="NCBI Taxonomy" id="2137581"/>
    <lineage>
        <taxon>Bacteria</taxon>
        <taxon>Bacillati</taxon>
        <taxon>Actinomycetota</taxon>
        <taxon>Coriobacteriia</taxon>
        <taxon>Eggerthellales</taxon>
        <taxon>Eggerthellaceae</taxon>
        <taxon>Ellagibacter</taxon>
    </lineage>
</organism>
<dbReference type="GO" id="GO:0016491">
    <property type="term" value="F:oxidoreductase activity"/>
    <property type="evidence" value="ECO:0007669"/>
    <property type="project" value="UniProtKB-KW"/>
</dbReference>
<dbReference type="AlphaFoldDB" id="A0A6N6NSD5"/>
<dbReference type="OrthoDB" id="9803192at2"/>
<dbReference type="GO" id="GO:0051539">
    <property type="term" value="F:4 iron, 4 sulfur cluster binding"/>
    <property type="evidence" value="ECO:0007669"/>
    <property type="project" value="UniProtKB-KW"/>
</dbReference>
<reference evidence="7 8" key="1">
    <citation type="submission" date="2019-09" db="EMBL/GenBank/DDBJ databases">
        <title>Whole genome shotgun sequencing (WGS) of Ellagibacter isourolithinifaciens DSM 104140(T) and Adlercreutzia muris DSM 29508(T).</title>
        <authorList>
            <person name="Stoll D.A."/>
            <person name="Danylec N."/>
            <person name="Huch M."/>
        </authorList>
    </citation>
    <scope>NUCLEOTIDE SEQUENCE [LARGE SCALE GENOMIC DNA]</scope>
    <source>
        <strain evidence="7 8">DSM 104140</strain>
    </source>
</reference>
<proteinExistence type="predicted"/>
<dbReference type="InterPro" id="IPR051460">
    <property type="entry name" value="HdrC_iron-sulfur_subunit"/>
</dbReference>
<keyword evidence="4" id="KW-0408">Iron</keyword>
<accession>A0A6N6NSD5</accession>
<dbReference type="InterPro" id="IPR017900">
    <property type="entry name" value="4Fe4S_Fe_S_CS"/>
</dbReference>
<dbReference type="InterPro" id="IPR004017">
    <property type="entry name" value="Cys_rich_dom"/>
</dbReference>
<evidence type="ECO:0000259" key="6">
    <source>
        <dbReference type="Pfam" id="PF02754"/>
    </source>
</evidence>
<protein>
    <submittedName>
        <fullName evidence="7">(Fe-S)-binding protein</fullName>
    </submittedName>
</protein>
<keyword evidence="2" id="KW-0479">Metal-binding</keyword>
<evidence type="ECO:0000256" key="3">
    <source>
        <dbReference type="ARBA" id="ARBA00023002"/>
    </source>
</evidence>
<keyword evidence="8" id="KW-1185">Reference proteome</keyword>
<dbReference type="InterPro" id="IPR009051">
    <property type="entry name" value="Helical_ferredxn"/>
</dbReference>
<evidence type="ECO:0000256" key="1">
    <source>
        <dbReference type="ARBA" id="ARBA00022485"/>
    </source>
</evidence>
<feature type="domain" description="Cysteine-rich" evidence="6">
    <location>
        <begin position="318"/>
        <end position="406"/>
    </location>
</feature>
<dbReference type="PANTHER" id="PTHR43255">
    <property type="entry name" value="IRON-SULFUR-BINDING OXIDOREDUCTASE FADF-RELATED-RELATED"/>
    <property type="match status" value="1"/>
</dbReference>
<evidence type="ECO:0000313" key="8">
    <source>
        <dbReference type="Proteomes" id="UP000468668"/>
    </source>
</evidence>
<gene>
    <name evidence="7" type="ORF">F8C90_03830</name>
</gene>
<keyword evidence="1" id="KW-0004">4Fe-4S</keyword>
<dbReference type="SUPFAM" id="SSF46548">
    <property type="entry name" value="alpha-helical ferredoxin"/>
    <property type="match status" value="1"/>
</dbReference>
<dbReference type="Proteomes" id="UP000468668">
    <property type="component" value="Unassembled WGS sequence"/>
</dbReference>
<dbReference type="Gene3D" id="1.10.1060.10">
    <property type="entry name" value="Alpha-helical ferredoxin"/>
    <property type="match status" value="1"/>
</dbReference>
<dbReference type="PROSITE" id="PS00198">
    <property type="entry name" value="4FE4S_FER_1"/>
    <property type="match status" value="1"/>
</dbReference>
<keyword evidence="3" id="KW-0560">Oxidoreductase</keyword>
<comment type="caution">
    <text evidence="7">The sequence shown here is derived from an EMBL/GenBank/DDBJ whole genome shotgun (WGS) entry which is preliminary data.</text>
</comment>
<dbReference type="PANTHER" id="PTHR43255:SF1">
    <property type="entry name" value="IRON-SULFUR-BINDING OXIDOREDUCTASE FADF-RELATED"/>
    <property type="match status" value="1"/>
</dbReference>
<dbReference type="GO" id="GO:0005886">
    <property type="term" value="C:plasma membrane"/>
    <property type="evidence" value="ECO:0007669"/>
    <property type="project" value="TreeGrafter"/>
</dbReference>
<keyword evidence="5" id="KW-0411">Iron-sulfur</keyword>
<sequence length="460" mass="51390">MKTGQFKQTRVRKLTADELAEIDQAASPALSMLSRWANKKMQCAHCKRCTLRCEVLKEPGLDVGTVQEAYDRVMSLPADERPAAVAELMQSNYDMYHALRRCCFCGYCTADCAVHMLAPDRMRDWRELFMQSGLYQPEKLTMVDNEWHIFSAYRAIFGIGYPEIVALRDAAAYELGTFDTVFFPGCSLVSYAPDLTRRVGEWLTAAGFKWCMSDDCCGSPLMSAGFFDRAAAHREKIFEQIKAAGITRMVTVCPGCGEEFAELMADDIDIIPLPELILERGREMERAAGVALRADGMPQDVDAAVRAAGLSPSNVPSVTVFDSCHDRHDGRHGRAIRGVLRRYMPQVEIREMDERRKQTLCCGAGGAVAGYDPDITKRRVMRVVDEAHSTGANTLVTMCPTCTYTIAQENLSAAPERVIDSHNYLELFFGQTIDWAVVFDQLGSMWTGEYGPWLNATFFS</sequence>
<evidence type="ECO:0000256" key="4">
    <source>
        <dbReference type="ARBA" id="ARBA00023004"/>
    </source>
</evidence>
<name>A0A6N6NSD5_9ACTN</name>
<evidence type="ECO:0000256" key="5">
    <source>
        <dbReference type="ARBA" id="ARBA00023014"/>
    </source>
</evidence>
<dbReference type="GO" id="GO:0046872">
    <property type="term" value="F:metal ion binding"/>
    <property type="evidence" value="ECO:0007669"/>
    <property type="project" value="UniProtKB-KW"/>
</dbReference>
<evidence type="ECO:0000313" key="7">
    <source>
        <dbReference type="EMBL" id="KAB1641299.1"/>
    </source>
</evidence>
<dbReference type="Pfam" id="PF02754">
    <property type="entry name" value="CCG"/>
    <property type="match status" value="2"/>
</dbReference>